<evidence type="ECO:0000313" key="1">
    <source>
        <dbReference type="EMBL" id="KGT87117.1"/>
    </source>
</evidence>
<dbReference type="AlphaFoldDB" id="A0A0A3YK08"/>
<dbReference type="OrthoDB" id="6481135at2"/>
<reference evidence="1 2" key="1">
    <citation type="submission" date="2014-10" db="EMBL/GenBank/DDBJ databases">
        <title>Genome sequence of Erwinia typographi M043b.</title>
        <authorList>
            <person name="Chan K.-G."/>
            <person name="Tan W.-S."/>
        </authorList>
    </citation>
    <scope>NUCLEOTIDE SEQUENCE [LARGE SCALE GENOMIC DNA]</scope>
    <source>
        <strain evidence="1 2">M043b</strain>
    </source>
</reference>
<gene>
    <name evidence="1" type="ORF">NG99_24015</name>
</gene>
<organism evidence="1 2">
    <name type="scientific">Erwinia typographi</name>
    <dbReference type="NCBI Taxonomy" id="371042"/>
    <lineage>
        <taxon>Bacteria</taxon>
        <taxon>Pseudomonadati</taxon>
        <taxon>Pseudomonadota</taxon>
        <taxon>Gammaproteobacteria</taxon>
        <taxon>Enterobacterales</taxon>
        <taxon>Erwiniaceae</taxon>
        <taxon>Erwinia</taxon>
    </lineage>
</organism>
<dbReference type="EMBL" id="JRUQ01000078">
    <property type="protein sequence ID" value="KGT87117.1"/>
    <property type="molecule type" value="Genomic_DNA"/>
</dbReference>
<dbReference type="RefSeq" id="WP_034898612.1">
    <property type="nucleotide sequence ID" value="NZ_JRUQ01000078.1"/>
</dbReference>
<proteinExistence type="predicted"/>
<evidence type="ECO:0000313" key="2">
    <source>
        <dbReference type="Proteomes" id="UP000030351"/>
    </source>
</evidence>
<comment type="caution">
    <text evidence="1">The sequence shown here is derived from an EMBL/GenBank/DDBJ whole genome shotgun (WGS) entry which is preliminary data.</text>
</comment>
<dbReference type="eggNOG" id="ENOG502ZXW0">
    <property type="taxonomic scope" value="Bacteria"/>
</dbReference>
<name>A0A0A3YK08_9GAMM</name>
<accession>A0A0A3YK08</accession>
<dbReference type="Pfam" id="PF06952">
    <property type="entry name" value="PsiA"/>
    <property type="match status" value="1"/>
</dbReference>
<dbReference type="Proteomes" id="UP000030351">
    <property type="component" value="Unassembled WGS sequence"/>
</dbReference>
<dbReference type="NCBIfam" id="NF010258">
    <property type="entry name" value="PRK13704.1"/>
    <property type="match status" value="1"/>
</dbReference>
<sequence>MIPSHLSLVPFSPEGRAAMEAIAEVERRRSRGAVSTTYPYASAFFRRLTGSTRITVREIHHFAPVLTARELRGSRDSWLSAIDALIESRGTCCWLPLPVGAGQRLFPELAFQQTGRVRCQDALRDEKYTRQRHKQQCQRERAYQALAGQAEIELAFHTPETVSSWSARWSGTELRQYDLEEMFWRWSERFPSLEPMERWTMESQPFWTVMAETDALARESPESVRQLERWMVPNKLTARGRT</sequence>
<dbReference type="InterPro" id="IPR009713">
    <property type="entry name" value="Uncharacterised_PsiA"/>
</dbReference>
<dbReference type="STRING" id="371042.NG99_24015"/>
<keyword evidence="2" id="KW-1185">Reference proteome</keyword>
<protein>
    <submittedName>
        <fullName evidence="1">PsiA family protein</fullName>
    </submittedName>
</protein>